<comment type="caution">
    <text evidence="1">The sequence shown here is derived from an EMBL/GenBank/DDBJ whole genome shotgun (WGS) entry which is preliminary data.</text>
</comment>
<proteinExistence type="predicted"/>
<sequence>MSRIEYVPKRFSAEHRAIIAEANTIIEEYEAQGYDLTLRQLYYQFVSRALIPNTQQSYKRLGTIISDARLAGEVSWDAISDRTRNLKGGGGWESPEDIIRAVARQYKRQMWEDQPCYAEVWVEKEALANVVERISDKYGVPWFCCRGYVSQSEMHSAAKRLESRVDRGQQVHVIHLGDHDPSGIDMTRDIEDRIGMFITGNPEWRKEGFDPCFTLSRIALSMEQVRQYRPPPNPAKTTDARYAGYEAEYGDKSWELDALDPSTLSSLIEAAISPLIDHEKWEANETAQANEKQALLTLSRTWKTVYPTLRGQA</sequence>
<organism evidence="1 2">
    <name type="scientific">Deinococcus arenicola</name>
    <dbReference type="NCBI Taxonomy" id="2994950"/>
    <lineage>
        <taxon>Bacteria</taxon>
        <taxon>Thermotogati</taxon>
        <taxon>Deinococcota</taxon>
        <taxon>Deinococci</taxon>
        <taxon>Deinococcales</taxon>
        <taxon>Deinococcaceae</taxon>
        <taxon>Deinococcus</taxon>
    </lineage>
</organism>
<dbReference type="Proteomes" id="UP001276150">
    <property type="component" value="Unassembled WGS sequence"/>
</dbReference>
<evidence type="ECO:0000313" key="2">
    <source>
        <dbReference type="Proteomes" id="UP001276150"/>
    </source>
</evidence>
<dbReference type="RefSeq" id="WP_317641818.1">
    <property type="nucleotide sequence ID" value="NZ_JAPMIV010000063.1"/>
</dbReference>
<protein>
    <recommendedName>
        <fullName evidence="3">DUF2399 domain-containing protein</fullName>
    </recommendedName>
</protein>
<name>A0ABU4DVI5_9DEIO</name>
<gene>
    <name evidence="1" type="ORF">ORD21_17860</name>
</gene>
<keyword evidence="2" id="KW-1185">Reference proteome</keyword>
<reference evidence="1 2" key="1">
    <citation type="submission" date="2022-11" db="EMBL/GenBank/DDBJ databases">
        <title>Deinococcus ZS9-10, Low Temperature and Draught-tolerating, UV-resistant Bacteria from Continental Antarctica.</title>
        <authorList>
            <person name="Cheng L."/>
        </authorList>
    </citation>
    <scope>NUCLEOTIDE SEQUENCE [LARGE SCALE GENOMIC DNA]</scope>
    <source>
        <strain evidence="1 2">ZS9-10</strain>
    </source>
</reference>
<accession>A0ABU4DVI5</accession>
<dbReference type="EMBL" id="JAPMIV010000063">
    <property type="protein sequence ID" value="MDV6376461.1"/>
    <property type="molecule type" value="Genomic_DNA"/>
</dbReference>
<evidence type="ECO:0000313" key="1">
    <source>
        <dbReference type="EMBL" id="MDV6376461.1"/>
    </source>
</evidence>
<evidence type="ECO:0008006" key="3">
    <source>
        <dbReference type="Google" id="ProtNLM"/>
    </source>
</evidence>